<sequence length="322" mass="36755">MSTTFNHPAIKSPDLLLYSPFQATEQRTILHEESLTFSLYNPQALRISKFEEPEARQRIKEANEQKGNKETVRPVMITCWVLVGALGAMVLLHALFEVHYFLRMIITVFLARFCRKRVHILDETSVYAQLIAKQTPTGLCTTTDIDWLLYHMNNARYLRELDFARADFYERTNLYREICSQGSGVVQGASTIRYRRFLKPLSIFKITSKIIYWDEKTIFMEHRFVTPSDGFVRAIAICRQRLLDCSAEAVMGVLIDRGVKQNGSVEAGVTQVPHVRPEMPLEVARWLECNDISSANLRQQAPAAPQPQSPVPPPPQAVSTHC</sequence>
<evidence type="ECO:0000256" key="2">
    <source>
        <dbReference type="ARBA" id="ARBA00041112"/>
    </source>
</evidence>
<dbReference type="CDD" id="cd00586">
    <property type="entry name" value="4HBT"/>
    <property type="match status" value="1"/>
</dbReference>
<feature type="transmembrane region" description="Helical" evidence="4">
    <location>
        <begin position="75"/>
        <end position="92"/>
    </location>
</feature>
<dbReference type="Gene3D" id="3.10.129.10">
    <property type="entry name" value="Hotdog Thioesterase"/>
    <property type="match status" value="1"/>
</dbReference>
<reference evidence="5 6" key="1">
    <citation type="journal article" date="2017" name="Curr. Biol.">
        <title>The Evolution of Venom by Co-option of Single-Copy Genes.</title>
        <authorList>
            <person name="Martinson E.O."/>
            <person name="Mrinalini"/>
            <person name="Kelkar Y.D."/>
            <person name="Chang C.H."/>
            <person name="Werren J.H."/>
        </authorList>
    </citation>
    <scope>NUCLEOTIDE SEQUENCE [LARGE SCALE GENOMIC DNA]</scope>
    <source>
        <strain evidence="5 6">Alberta</strain>
        <tissue evidence="5">Whole body</tissue>
    </source>
</reference>
<keyword evidence="4" id="KW-0812">Transmembrane</keyword>
<comment type="caution">
    <text evidence="5">The sequence shown here is derived from an EMBL/GenBank/DDBJ whole genome shotgun (WGS) entry which is preliminary data.</text>
</comment>
<feature type="compositionally biased region" description="Pro residues" evidence="3">
    <location>
        <begin position="304"/>
        <end position="316"/>
    </location>
</feature>
<proteinExistence type="inferred from homology"/>
<dbReference type="SUPFAM" id="SSF54637">
    <property type="entry name" value="Thioesterase/thiol ester dehydrase-isomerase"/>
    <property type="match status" value="1"/>
</dbReference>
<accession>A0A232FJX6</accession>
<keyword evidence="4" id="KW-0472">Membrane</keyword>
<dbReference type="OrthoDB" id="265761at2759"/>
<keyword evidence="4" id="KW-1133">Transmembrane helix</keyword>
<evidence type="ECO:0000256" key="3">
    <source>
        <dbReference type="SAM" id="MobiDB-lite"/>
    </source>
</evidence>
<dbReference type="AlphaFoldDB" id="A0A232FJX6"/>
<dbReference type="InterPro" id="IPR029069">
    <property type="entry name" value="HotDog_dom_sf"/>
</dbReference>
<evidence type="ECO:0000256" key="4">
    <source>
        <dbReference type="SAM" id="Phobius"/>
    </source>
</evidence>
<organism evidence="5 6">
    <name type="scientific">Trichomalopsis sarcophagae</name>
    <dbReference type="NCBI Taxonomy" id="543379"/>
    <lineage>
        <taxon>Eukaryota</taxon>
        <taxon>Metazoa</taxon>
        <taxon>Ecdysozoa</taxon>
        <taxon>Arthropoda</taxon>
        <taxon>Hexapoda</taxon>
        <taxon>Insecta</taxon>
        <taxon>Pterygota</taxon>
        <taxon>Neoptera</taxon>
        <taxon>Endopterygota</taxon>
        <taxon>Hymenoptera</taxon>
        <taxon>Apocrita</taxon>
        <taxon>Proctotrupomorpha</taxon>
        <taxon>Chalcidoidea</taxon>
        <taxon>Pteromalidae</taxon>
        <taxon>Pteromalinae</taxon>
        <taxon>Trichomalopsis</taxon>
    </lineage>
</organism>
<dbReference type="PANTHER" id="PTHR12475">
    <property type="match status" value="1"/>
</dbReference>
<evidence type="ECO:0000313" key="5">
    <source>
        <dbReference type="EMBL" id="OXU31034.1"/>
    </source>
</evidence>
<comment type="similarity">
    <text evidence="1">Belongs to the THEM6 family.</text>
</comment>
<evidence type="ECO:0000256" key="1">
    <source>
        <dbReference type="ARBA" id="ARBA00038228"/>
    </source>
</evidence>
<dbReference type="EMBL" id="NNAY01000095">
    <property type="protein sequence ID" value="OXU31034.1"/>
    <property type="molecule type" value="Genomic_DNA"/>
</dbReference>
<keyword evidence="6" id="KW-1185">Reference proteome</keyword>
<dbReference type="PANTHER" id="PTHR12475:SF11">
    <property type="entry name" value="PROTEIN THEM6"/>
    <property type="match status" value="1"/>
</dbReference>
<dbReference type="Pfam" id="PF13279">
    <property type="entry name" value="4HBT_2"/>
    <property type="match status" value="1"/>
</dbReference>
<evidence type="ECO:0000313" key="6">
    <source>
        <dbReference type="Proteomes" id="UP000215335"/>
    </source>
</evidence>
<protein>
    <recommendedName>
        <fullName evidence="2">Protein THEM6</fullName>
    </recommendedName>
</protein>
<feature type="region of interest" description="Disordered" evidence="3">
    <location>
        <begin position="298"/>
        <end position="322"/>
    </location>
</feature>
<name>A0A232FJX6_9HYME</name>
<gene>
    <name evidence="5" type="ORF">TSAR_006544</name>
</gene>
<dbReference type="InterPro" id="IPR051490">
    <property type="entry name" value="THEM6_lcsJ_thioesterase"/>
</dbReference>
<dbReference type="Proteomes" id="UP000215335">
    <property type="component" value="Unassembled WGS sequence"/>
</dbReference>